<keyword evidence="2" id="KW-1185">Reference proteome</keyword>
<dbReference type="AlphaFoldDB" id="A0A1D7QG05"/>
<sequence length="78" mass="8906">MNIVIFKTSVQDKNELTPIKPILNTLFGEKNWTFAFEDVDKILRVVSAVPCVAAVRQILMDNGFLCEELPYSLDEFKV</sequence>
<proteinExistence type="predicted"/>
<accession>A0A1D7QG05</accession>
<reference evidence="1 2" key="1">
    <citation type="submission" date="2016-08" db="EMBL/GenBank/DDBJ databases">
        <authorList>
            <person name="Seilhamer J.J."/>
        </authorList>
    </citation>
    <scope>NUCLEOTIDE SEQUENCE [LARGE SCALE GENOMIC DNA]</scope>
    <source>
        <strain evidence="1 2">DX4</strain>
    </source>
</reference>
<dbReference type="OrthoDB" id="1036397at2"/>
<dbReference type="KEGG" id="psty:BFS30_10270"/>
<gene>
    <name evidence="1" type="ORF">BFS30_10270</name>
</gene>
<dbReference type="EMBL" id="CP017141">
    <property type="protein sequence ID" value="AOM77519.1"/>
    <property type="molecule type" value="Genomic_DNA"/>
</dbReference>
<evidence type="ECO:0000313" key="2">
    <source>
        <dbReference type="Proteomes" id="UP000094313"/>
    </source>
</evidence>
<dbReference type="Proteomes" id="UP000094313">
    <property type="component" value="Chromosome"/>
</dbReference>
<evidence type="ECO:0000313" key="1">
    <source>
        <dbReference type="EMBL" id="AOM77519.1"/>
    </source>
</evidence>
<protein>
    <submittedName>
        <fullName evidence="1">Uncharacterized protein</fullName>
    </submittedName>
</protein>
<name>A0A1D7QG05_9SPHI</name>
<dbReference type="RefSeq" id="WP_069379209.1">
    <property type="nucleotide sequence ID" value="NZ_CP017141.1"/>
</dbReference>
<organism evidence="1 2">
    <name type="scientific">Pedobacter steynii</name>
    <dbReference type="NCBI Taxonomy" id="430522"/>
    <lineage>
        <taxon>Bacteria</taxon>
        <taxon>Pseudomonadati</taxon>
        <taxon>Bacteroidota</taxon>
        <taxon>Sphingobacteriia</taxon>
        <taxon>Sphingobacteriales</taxon>
        <taxon>Sphingobacteriaceae</taxon>
        <taxon>Pedobacter</taxon>
    </lineage>
</organism>